<dbReference type="Pfam" id="PF08240">
    <property type="entry name" value="ADH_N"/>
    <property type="match status" value="1"/>
</dbReference>
<dbReference type="Gene3D" id="3.40.50.720">
    <property type="entry name" value="NAD(P)-binding Rossmann-like Domain"/>
    <property type="match status" value="1"/>
</dbReference>
<dbReference type="AlphaFoldDB" id="A0A240BM02"/>
<reference evidence="4 5" key="1">
    <citation type="submission" date="2017-06" db="EMBL/GenBank/DDBJ databases">
        <authorList>
            <consortium name="Pathogen Informatics"/>
        </authorList>
    </citation>
    <scope>NUCLEOTIDE SEQUENCE [LARGE SCALE GENOMIC DNA]</scope>
    <source>
        <strain evidence="4 5">NCTC12148</strain>
    </source>
</reference>
<dbReference type="SUPFAM" id="SSF50129">
    <property type="entry name" value="GroES-like"/>
    <property type="match status" value="1"/>
</dbReference>
<dbReference type="PANTHER" id="PTHR43401">
    <property type="entry name" value="L-THREONINE 3-DEHYDROGENASE"/>
    <property type="match status" value="1"/>
</dbReference>
<dbReference type="KEGG" id="sfj:SAMEA4384070_1461"/>
<dbReference type="Gene3D" id="3.90.180.10">
    <property type="entry name" value="Medium-chain alcohol dehydrogenases, catalytic domain"/>
    <property type="match status" value="1"/>
</dbReference>
<dbReference type="Proteomes" id="UP000215134">
    <property type="component" value="Chromosome 1"/>
</dbReference>
<dbReference type="RefSeq" id="WP_061797695.1">
    <property type="nucleotide sequence ID" value="NZ_CABITV010000010.1"/>
</dbReference>
<evidence type="ECO:0000313" key="4">
    <source>
        <dbReference type="EMBL" id="SNV96917.1"/>
    </source>
</evidence>
<feature type="domain" description="Alcohol dehydrogenase-like N-terminal" evidence="3">
    <location>
        <begin position="27"/>
        <end position="135"/>
    </location>
</feature>
<protein>
    <submittedName>
        <fullName evidence="4">L-threonine 3-dehydrogenase</fullName>
        <ecNumber evidence="4">1.1.1.103</ecNumber>
    </submittedName>
</protein>
<dbReference type="InterPro" id="IPR013154">
    <property type="entry name" value="ADH-like_N"/>
</dbReference>
<sequence length="340" mass="36301">MKTMKVLVCEQPTELRYRQRPLPVAAAGEAVIKMIAVGICGTDIHAWSGQQPFFSYPRVLGHEICAEIVSLGDQTAGWRVGQRVAVIPYLSCRRCGACLSGKTNCCENISVIGVHQDGAFCEYLSVPAGNLLAVDDVAPEAAALIEPFAISAHAVRRAALSPDEHLLVVGAGPIGLGVAAIAQADGARVVVADTRPERRRHVEQVLGLPTLDPAADGFDAALRGQFDGMLAAKVIDATGNPQAMNNAVNVIRHGGGIVFVGLFKGDLRFSDPEFHKKEATLMGSRNATEEDFVKVGRLMAAGRLTAGMMLSHHFEFATLAQHYEAQVINNTALIKGVIRF</sequence>
<dbReference type="CDD" id="cd08261">
    <property type="entry name" value="Zn_ADH7"/>
    <property type="match status" value="1"/>
</dbReference>
<dbReference type="EMBL" id="LT906479">
    <property type="protein sequence ID" value="SNV96917.1"/>
    <property type="molecule type" value="Genomic_DNA"/>
</dbReference>
<evidence type="ECO:0000259" key="2">
    <source>
        <dbReference type="Pfam" id="PF00107"/>
    </source>
</evidence>
<evidence type="ECO:0000313" key="5">
    <source>
        <dbReference type="Proteomes" id="UP000215134"/>
    </source>
</evidence>
<feature type="domain" description="Alcohol dehydrogenase-like C-terminal" evidence="2">
    <location>
        <begin position="173"/>
        <end position="300"/>
    </location>
</feature>
<dbReference type="PANTHER" id="PTHR43401:SF3">
    <property type="entry name" value="L-GALACTONATE-5-DEHYDROGENASE"/>
    <property type="match status" value="1"/>
</dbReference>
<dbReference type="EC" id="1.1.1.103" evidence="4"/>
<gene>
    <name evidence="4" type="primary">tdh_1</name>
    <name evidence="4" type="ORF">SAMEA4384070_01461</name>
</gene>
<keyword evidence="1 4" id="KW-0560">Oxidoreductase</keyword>
<name>A0A240BM02_SERFI</name>
<dbReference type="GO" id="GO:0008743">
    <property type="term" value="F:L-threonine 3-dehydrogenase activity"/>
    <property type="evidence" value="ECO:0007669"/>
    <property type="project" value="UniProtKB-EC"/>
</dbReference>
<accession>A0A240BM02</accession>
<dbReference type="OrthoDB" id="9773078at2"/>
<dbReference type="InterPro" id="IPR050129">
    <property type="entry name" value="Zn_alcohol_dh"/>
</dbReference>
<dbReference type="STRING" id="1411141.GCA_001590885_02713"/>
<dbReference type="InterPro" id="IPR036291">
    <property type="entry name" value="NAD(P)-bd_dom_sf"/>
</dbReference>
<dbReference type="Pfam" id="PF00107">
    <property type="entry name" value="ADH_zinc_N"/>
    <property type="match status" value="1"/>
</dbReference>
<evidence type="ECO:0000256" key="1">
    <source>
        <dbReference type="ARBA" id="ARBA00023002"/>
    </source>
</evidence>
<proteinExistence type="predicted"/>
<evidence type="ECO:0000259" key="3">
    <source>
        <dbReference type="Pfam" id="PF08240"/>
    </source>
</evidence>
<dbReference type="InterPro" id="IPR011032">
    <property type="entry name" value="GroES-like_sf"/>
</dbReference>
<dbReference type="GeneID" id="75026632"/>
<organism evidence="4 5">
    <name type="scientific">Serratia ficaria</name>
    <dbReference type="NCBI Taxonomy" id="61651"/>
    <lineage>
        <taxon>Bacteria</taxon>
        <taxon>Pseudomonadati</taxon>
        <taxon>Pseudomonadota</taxon>
        <taxon>Gammaproteobacteria</taxon>
        <taxon>Enterobacterales</taxon>
        <taxon>Yersiniaceae</taxon>
        <taxon>Serratia</taxon>
    </lineage>
</organism>
<keyword evidence="5" id="KW-1185">Reference proteome</keyword>
<dbReference type="InterPro" id="IPR013149">
    <property type="entry name" value="ADH-like_C"/>
</dbReference>
<dbReference type="SUPFAM" id="SSF51735">
    <property type="entry name" value="NAD(P)-binding Rossmann-fold domains"/>
    <property type="match status" value="1"/>
</dbReference>